<evidence type="ECO:0000256" key="1">
    <source>
        <dbReference type="ARBA" id="ARBA00001946"/>
    </source>
</evidence>
<dbReference type="AlphaFoldDB" id="A0A8T3VB96"/>
<dbReference type="Gene3D" id="3.30.460.10">
    <property type="entry name" value="Beta Polymerase, domain 2"/>
    <property type="match status" value="1"/>
</dbReference>
<evidence type="ECO:0000313" key="12">
    <source>
        <dbReference type="EMBL" id="MBE6504987.1"/>
    </source>
</evidence>
<dbReference type="SUPFAM" id="SSF81301">
    <property type="entry name" value="Nucleotidyltransferase"/>
    <property type="match status" value="1"/>
</dbReference>
<gene>
    <name evidence="12" type="ORF">E7Z73_04470</name>
</gene>
<dbReference type="PANTHER" id="PTHR33571">
    <property type="entry name" value="SSL8005 PROTEIN"/>
    <property type="match status" value="1"/>
</dbReference>
<dbReference type="Proteomes" id="UP000762703">
    <property type="component" value="Unassembled WGS sequence"/>
</dbReference>
<keyword evidence="2" id="KW-0808">Transferase</keyword>
<reference evidence="12" key="1">
    <citation type="submission" date="2019-04" db="EMBL/GenBank/DDBJ databases">
        <title>Evolution of Biomass-Degrading Anaerobic Consortia Revealed by Metagenomics.</title>
        <authorList>
            <person name="Peng X."/>
        </authorList>
    </citation>
    <scope>NUCLEOTIDE SEQUENCE</scope>
    <source>
        <strain evidence="12">SIG12</strain>
    </source>
</reference>
<name>A0A8T3VB96_9EURY</name>
<sequence>MIYTLDEIKEKTIPIAIKYGVSSMSLFGSYARGEATDESDVDLLINKGEIKGLIDFVDFIHDLEQSLKCNVDVVTTSSHNKKFLEKICKDEVLIYGR</sequence>
<evidence type="ECO:0000313" key="13">
    <source>
        <dbReference type="Proteomes" id="UP000762703"/>
    </source>
</evidence>
<dbReference type="InterPro" id="IPR043519">
    <property type="entry name" value="NT_sf"/>
</dbReference>
<dbReference type="GO" id="GO:0005524">
    <property type="term" value="F:ATP binding"/>
    <property type="evidence" value="ECO:0007669"/>
    <property type="project" value="UniProtKB-KW"/>
</dbReference>
<comment type="cofactor">
    <cofactor evidence="1">
        <name>Mg(2+)</name>
        <dbReference type="ChEBI" id="CHEBI:18420"/>
    </cofactor>
</comment>
<evidence type="ECO:0000256" key="5">
    <source>
        <dbReference type="ARBA" id="ARBA00022741"/>
    </source>
</evidence>
<dbReference type="InterPro" id="IPR052038">
    <property type="entry name" value="Type-VII_TA_antitoxin"/>
</dbReference>
<dbReference type="Pfam" id="PF18765">
    <property type="entry name" value="Polbeta"/>
    <property type="match status" value="1"/>
</dbReference>
<dbReference type="PANTHER" id="PTHR33571:SF14">
    <property type="entry name" value="PROTEIN ADENYLYLTRANSFERASE MJ0435-RELATED"/>
    <property type="match status" value="1"/>
</dbReference>
<keyword evidence="6" id="KW-0067">ATP-binding</keyword>
<evidence type="ECO:0000256" key="3">
    <source>
        <dbReference type="ARBA" id="ARBA00022695"/>
    </source>
</evidence>
<evidence type="ECO:0000259" key="11">
    <source>
        <dbReference type="Pfam" id="PF18765"/>
    </source>
</evidence>
<dbReference type="EMBL" id="SUTE01000037">
    <property type="protein sequence ID" value="MBE6504987.1"/>
    <property type="molecule type" value="Genomic_DNA"/>
</dbReference>
<evidence type="ECO:0000256" key="8">
    <source>
        <dbReference type="ARBA" id="ARBA00034531"/>
    </source>
</evidence>
<comment type="catalytic activity">
    <reaction evidence="10">
        <text>L-tyrosyl-[protein] + ATP = O-(5'-adenylyl)-L-tyrosyl-[protein] + diphosphate</text>
        <dbReference type="Rhea" id="RHEA:54288"/>
        <dbReference type="Rhea" id="RHEA-COMP:10136"/>
        <dbReference type="Rhea" id="RHEA-COMP:13846"/>
        <dbReference type="ChEBI" id="CHEBI:30616"/>
        <dbReference type="ChEBI" id="CHEBI:33019"/>
        <dbReference type="ChEBI" id="CHEBI:46858"/>
        <dbReference type="ChEBI" id="CHEBI:83624"/>
        <dbReference type="EC" id="2.7.7.108"/>
    </reaction>
</comment>
<evidence type="ECO:0000256" key="7">
    <source>
        <dbReference type="ARBA" id="ARBA00022842"/>
    </source>
</evidence>
<protein>
    <recommendedName>
        <fullName evidence="8">protein adenylyltransferase</fullName>
        <ecNumber evidence="8">2.7.7.108</ecNumber>
    </recommendedName>
</protein>
<dbReference type="GO" id="GO:0070733">
    <property type="term" value="F:AMPylase activity"/>
    <property type="evidence" value="ECO:0007669"/>
    <property type="project" value="UniProtKB-EC"/>
</dbReference>
<dbReference type="RefSeq" id="WP_303736631.1">
    <property type="nucleotide sequence ID" value="NZ_SUTE01000037.1"/>
</dbReference>
<evidence type="ECO:0000256" key="4">
    <source>
        <dbReference type="ARBA" id="ARBA00022723"/>
    </source>
</evidence>
<comment type="caution">
    <text evidence="12">The sequence shown here is derived from an EMBL/GenBank/DDBJ whole genome shotgun (WGS) entry which is preliminary data.</text>
</comment>
<keyword evidence="5" id="KW-0547">Nucleotide-binding</keyword>
<keyword evidence="3" id="KW-0548">Nucleotidyltransferase</keyword>
<keyword evidence="4" id="KW-0479">Metal-binding</keyword>
<dbReference type="GO" id="GO:0046872">
    <property type="term" value="F:metal ion binding"/>
    <property type="evidence" value="ECO:0007669"/>
    <property type="project" value="UniProtKB-KW"/>
</dbReference>
<organism evidence="12 13">
    <name type="scientific">Methanobrevibacter millerae</name>
    <dbReference type="NCBI Taxonomy" id="230361"/>
    <lineage>
        <taxon>Archaea</taxon>
        <taxon>Methanobacteriati</taxon>
        <taxon>Methanobacteriota</taxon>
        <taxon>Methanomada group</taxon>
        <taxon>Methanobacteria</taxon>
        <taxon>Methanobacteriales</taxon>
        <taxon>Methanobacteriaceae</taxon>
        <taxon>Methanobrevibacter</taxon>
    </lineage>
</organism>
<evidence type="ECO:0000256" key="9">
    <source>
        <dbReference type="ARBA" id="ARBA00047518"/>
    </source>
</evidence>
<feature type="domain" description="Polymerase beta nucleotidyltransferase" evidence="11">
    <location>
        <begin position="10"/>
        <end position="97"/>
    </location>
</feature>
<proteinExistence type="predicted"/>
<evidence type="ECO:0000256" key="10">
    <source>
        <dbReference type="ARBA" id="ARBA00048696"/>
    </source>
</evidence>
<dbReference type="CDD" id="cd05403">
    <property type="entry name" value="NT_KNTase_like"/>
    <property type="match status" value="1"/>
</dbReference>
<evidence type="ECO:0000256" key="2">
    <source>
        <dbReference type="ARBA" id="ARBA00022679"/>
    </source>
</evidence>
<comment type="catalytic activity">
    <reaction evidence="9">
        <text>O-(5'-adenylyl)-L-tyrosyl-[protein] + ATP = O-[5'-(adenylyl-(5'-&gt;3')-adenylyl)]-L-tyrosyl-[protein] + diphosphate</text>
        <dbReference type="Rhea" id="RHEA:66528"/>
        <dbReference type="Rhea" id="RHEA-COMP:13846"/>
        <dbReference type="Rhea" id="RHEA-COMP:17046"/>
        <dbReference type="ChEBI" id="CHEBI:30616"/>
        <dbReference type="ChEBI" id="CHEBI:33019"/>
        <dbReference type="ChEBI" id="CHEBI:83624"/>
        <dbReference type="ChEBI" id="CHEBI:167160"/>
    </reaction>
</comment>
<keyword evidence="7" id="KW-0460">Magnesium</keyword>
<evidence type="ECO:0000256" key="6">
    <source>
        <dbReference type="ARBA" id="ARBA00022840"/>
    </source>
</evidence>
<accession>A0A8T3VB96</accession>
<dbReference type="EC" id="2.7.7.108" evidence="8"/>
<dbReference type="InterPro" id="IPR041633">
    <property type="entry name" value="Polbeta"/>
</dbReference>